<protein>
    <recommendedName>
        <fullName evidence="5">HTH tetR-type domain-containing protein</fullName>
    </recommendedName>
</protein>
<accession>A0A0M4CGU6</accession>
<keyword evidence="1" id="KW-0805">Transcription regulation</keyword>
<dbReference type="PANTHER" id="PTHR30055">
    <property type="entry name" value="HTH-TYPE TRANSCRIPTIONAL REGULATOR RUTR"/>
    <property type="match status" value="1"/>
</dbReference>
<dbReference type="Gene3D" id="1.10.357.10">
    <property type="entry name" value="Tetracycline Repressor, domain 2"/>
    <property type="match status" value="1"/>
</dbReference>
<evidence type="ECO:0000256" key="3">
    <source>
        <dbReference type="ARBA" id="ARBA00023163"/>
    </source>
</evidence>
<gene>
    <name evidence="6" type="ORF">CDES_02110</name>
</gene>
<evidence type="ECO:0000256" key="2">
    <source>
        <dbReference type="ARBA" id="ARBA00023125"/>
    </source>
</evidence>
<evidence type="ECO:0000313" key="7">
    <source>
        <dbReference type="Proteomes" id="UP000068067"/>
    </source>
</evidence>
<evidence type="ECO:0000256" key="4">
    <source>
        <dbReference type="PROSITE-ProRule" id="PRU00335"/>
    </source>
</evidence>
<dbReference type="RefSeq" id="WP_053544037.1">
    <property type="nucleotide sequence ID" value="NZ_CP009220.1"/>
</dbReference>
<keyword evidence="3" id="KW-0804">Transcription</keyword>
<feature type="domain" description="HTH tetR-type" evidence="5">
    <location>
        <begin position="15"/>
        <end position="75"/>
    </location>
</feature>
<dbReference type="AlphaFoldDB" id="A0A0M4CGU6"/>
<evidence type="ECO:0000313" key="6">
    <source>
        <dbReference type="EMBL" id="ALC04884.1"/>
    </source>
</evidence>
<dbReference type="InterPro" id="IPR001647">
    <property type="entry name" value="HTH_TetR"/>
</dbReference>
<dbReference type="EMBL" id="CP009220">
    <property type="protein sequence ID" value="ALC04884.1"/>
    <property type="molecule type" value="Genomic_DNA"/>
</dbReference>
<feature type="DNA-binding region" description="H-T-H motif" evidence="4">
    <location>
        <begin position="38"/>
        <end position="57"/>
    </location>
</feature>
<evidence type="ECO:0000259" key="5">
    <source>
        <dbReference type="PROSITE" id="PS50977"/>
    </source>
</evidence>
<evidence type="ECO:0000256" key="1">
    <source>
        <dbReference type="ARBA" id="ARBA00023015"/>
    </source>
</evidence>
<dbReference type="STRING" id="931089.CDES_02110"/>
<dbReference type="PROSITE" id="PS50977">
    <property type="entry name" value="HTH_TETR_2"/>
    <property type="match status" value="1"/>
</dbReference>
<name>A0A0M4CGU6_9CORY</name>
<dbReference type="PANTHER" id="PTHR30055:SF238">
    <property type="entry name" value="MYCOFACTOCIN BIOSYNTHESIS TRANSCRIPTIONAL REGULATOR MFTR-RELATED"/>
    <property type="match status" value="1"/>
</dbReference>
<dbReference type="GO" id="GO:0000976">
    <property type="term" value="F:transcription cis-regulatory region binding"/>
    <property type="evidence" value="ECO:0007669"/>
    <property type="project" value="TreeGrafter"/>
</dbReference>
<dbReference type="GO" id="GO:0003700">
    <property type="term" value="F:DNA-binding transcription factor activity"/>
    <property type="evidence" value="ECO:0007669"/>
    <property type="project" value="TreeGrafter"/>
</dbReference>
<keyword evidence="2 4" id="KW-0238">DNA-binding</keyword>
<dbReference type="InterPro" id="IPR009057">
    <property type="entry name" value="Homeodomain-like_sf"/>
</dbReference>
<dbReference type="PATRIC" id="fig|931089.4.peg.429"/>
<dbReference type="InterPro" id="IPR050109">
    <property type="entry name" value="HTH-type_TetR-like_transc_reg"/>
</dbReference>
<dbReference type="Proteomes" id="UP000068067">
    <property type="component" value="Chromosome"/>
</dbReference>
<dbReference type="OrthoDB" id="3787664at2"/>
<dbReference type="KEGG" id="cdx:CDES_02110"/>
<sequence>MDIEEQPSLRELKRQKTLEAIEDNATRLILERGFDNVTVEDICAEAGVSKRTFFNYVESKESAAIGHSVRTPSGEEREKFLATEHTNVLDTAFDLVLSLFGNHNSSASGIAGDIMRRRKEIRGKHPELAMQHFARFHQSRAELEDLLAEYFTRWPDSQQLDESPQTEANTIIGLLISAMFQGSRDWHEIPGADQADFQRCCRTAINRIFLLKGGFSE</sequence>
<organism evidence="6 7">
    <name type="scientific">Corynebacterium deserti GIMN1.010</name>
    <dbReference type="NCBI Taxonomy" id="931089"/>
    <lineage>
        <taxon>Bacteria</taxon>
        <taxon>Bacillati</taxon>
        <taxon>Actinomycetota</taxon>
        <taxon>Actinomycetes</taxon>
        <taxon>Mycobacteriales</taxon>
        <taxon>Corynebacteriaceae</taxon>
        <taxon>Corynebacterium</taxon>
    </lineage>
</organism>
<proteinExistence type="predicted"/>
<dbReference type="SUPFAM" id="SSF46689">
    <property type="entry name" value="Homeodomain-like"/>
    <property type="match status" value="1"/>
</dbReference>
<keyword evidence="7" id="KW-1185">Reference proteome</keyword>
<dbReference type="Pfam" id="PF00440">
    <property type="entry name" value="TetR_N"/>
    <property type="match status" value="1"/>
</dbReference>
<reference evidence="6 7" key="1">
    <citation type="submission" date="2014-08" db="EMBL/GenBank/DDBJ databases">
        <title>Complete genome sequence of Corynebacterium deserti GIMN1.010 (=DSM 45689), isolated from desert sand in western China.</title>
        <authorList>
            <person name="Ruckert C."/>
            <person name="Albersmeier A."/>
            <person name="Kalinowski J."/>
        </authorList>
    </citation>
    <scope>NUCLEOTIDE SEQUENCE [LARGE SCALE GENOMIC DNA]</scope>
    <source>
        <strain evidence="6 7">GIMN1.010</strain>
    </source>
</reference>